<sequence>MFGLTFEKLLFVGLIAAVVIGPQRLPGAVARLASVLRGLRRTVDAARLRAATELGVPADADEWRALDPRQYDPRRIIAEALAASPVAAAGATASVPVPTSAADAAAPAAPETPRIPMRRVRVGSSAHPCWIEVPDESGATAPESDAPAAPADEATVRDAVTA</sequence>
<feature type="region of interest" description="Disordered" evidence="8">
    <location>
        <begin position="133"/>
        <end position="162"/>
    </location>
</feature>
<keyword evidence="6" id="KW-0811">Translocation</keyword>
<accession>A0A1H0LPN2</accession>
<protein>
    <submittedName>
        <fullName evidence="9">Sec-independent protein translocase protein TatB</fullName>
    </submittedName>
</protein>
<dbReference type="InterPro" id="IPR003369">
    <property type="entry name" value="TatA/B/E"/>
</dbReference>
<dbReference type="AlphaFoldDB" id="A0A1H0LPN2"/>
<evidence type="ECO:0000256" key="5">
    <source>
        <dbReference type="ARBA" id="ARBA00022989"/>
    </source>
</evidence>
<dbReference type="Pfam" id="PF02416">
    <property type="entry name" value="TatA_B_E"/>
    <property type="match status" value="1"/>
</dbReference>
<evidence type="ECO:0000313" key="10">
    <source>
        <dbReference type="Proteomes" id="UP000186456"/>
    </source>
</evidence>
<keyword evidence="5" id="KW-1133">Transmembrane helix</keyword>
<keyword evidence="2" id="KW-0813">Transport</keyword>
<evidence type="ECO:0000256" key="7">
    <source>
        <dbReference type="ARBA" id="ARBA00023136"/>
    </source>
</evidence>
<organism evidence="9 10">
    <name type="scientific">Microbacterium testaceum (strain StLB037)</name>
    <dbReference type="NCBI Taxonomy" id="979556"/>
    <lineage>
        <taxon>Bacteria</taxon>
        <taxon>Bacillati</taxon>
        <taxon>Actinomycetota</taxon>
        <taxon>Actinomycetes</taxon>
        <taxon>Micrococcales</taxon>
        <taxon>Microbacteriaceae</taxon>
        <taxon>Microbacterium</taxon>
    </lineage>
</organism>
<evidence type="ECO:0000256" key="2">
    <source>
        <dbReference type="ARBA" id="ARBA00022448"/>
    </source>
</evidence>
<evidence type="ECO:0000256" key="1">
    <source>
        <dbReference type="ARBA" id="ARBA00004167"/>
    </source>
</evidence>
<name>A0A1H0LPN2_MICTS</name>
<gene>
    <name evidence="9" type="ORF">SAMN04487788_0669</name>
</gene>
<dbReference type="Proteomes" id="UP000186456">
    <property type="component" value="Unassembled WGS sequence"/>
</dbReference>
<reference evidence="9 10" key="1">
    <citation type="submission" date="2016-10" db="EMBL/GenBank/DDBJ databases">
        <authorList>
            <person name="de Groot N.N."/>
        </authorList>
    </citation>
    <scope>NUCLEOTIDE SEQUENCE [LARGE SCALE GENOMIC DNA]</scope>
    <source>
        <strain evidence="9 10">StLB037</strain>
    </source>
</reference>
<dbReference type="RefSeq" id="WP_056227962.1">
    <property type="nucleotide sequence ID" value="NZ_FNJN01000001.1"/>
</dbReference>
<keyword evidence="3" id="KW-0812">Transmembrane</keyword>
<evidence type="ECO:0000256" key="4">
    <source>
        <dbReference type="ARBA" id="ARBA00022927"/>
    </source>
</evidence>
<feature type="compositionally biased region" description="Low complexity" evidence="8">
    <location>
        <begin position="139"/>
        <end position="153"/>
    </location>
</feature>
<dbReference type="Gene3D" id="1.20.5.3310">
    <property type="match status" value="1"/>
</dbReference>
<dbReference type="PRINTS" id="PR01506">
    <property type="entry name" value="TATBPROTEIN"/>
</dbReference>
<proteinExistence type="predicted"/>
<evidence type="ECO:0000256" key="6">
    <source>
        <dbReference type="ARBA" id="ARBA00023010"/>
    </source>
</evidence>
<evidence type="ECO:0000313" key="9">
    <source>
        <dbReference type="EMBL" id="SDO70134.1"/>
    </source>
</evidence>
<keyword evidence="4" id="KW-0653">Protein transport</keyword>
<comment type="subcellular location">
    <subcellularLocation>
        <location evidence="1">Membrane</location>
        <topology evidence="1">Single-pass membrane protein</topology>
    </subcellularLocation>
</comment>
<dbReference type="EMBL" id="FNJN01000001">
    <property type="protein sequence ID" value="SDO70134.1"/>
    <property type="molecule type" value="Genomic_DNA"/>
</dbReference>
<evidence type="ECO:0000256" key="3">
    <source>
        <dbReference type="ARBA" id="ARBA00022692"/>
    </source>
</evidence>
<evidence type="ECO:0000256" key="8">
    <source>
        <dbReference type="SAM" id="MobiDB-lite"/>
    </source>
</evidence>
<keyword evidence="7" id="KW-0472">Membrane</keyword>